<sequence length="30" mass="3750">MTYIRYTIQKISYSHQTRMLLYQIITTRIN</sequence>
<evidence type="ECO:0000313" key="1">
    <source>
        <dbReference type="EMBL" id="DAE31757.1"/>
    </source>
</evidence>
<accession>A0A8S5RL25</accession>
<proteinExistence type="predicted"/>
<name>A0A8S5RL25_9VIRU</name>
<dbReference type="EMBL" id="BK059109">
    <property type="protein sequence ID" value="DAE31757.1"/>
    <property type="molecule type" value="Genomic_DNA"/>
</dbReference>
<reference evidence="1" key="1">
    <citation type="journal article" date="2021" name="Proc. Natl. Acad. Sci. U.S.A.">
        <title>A Catalog of Tens of Thousands of Viruses from Human Metagenomes Reveals Hidden Associations with Chronic Diseases.</title>
        <authorList>
            <person name="Tisza M.J."/>
            <person name="Buck C.B."/>
        </authorList>
    </citation>
    <scope>NUCLEOTIDE SEQUENCE</scope>
    <source>
        <strain evidence="1">CtBM815</strain>
    </source>
</reference>
<protein>
    <submittedName>
        <fullName evidence="1">Uncharacterized protein</fullName>
    </submittedName>
</protein>
<organism evidence="1">
    <name type="scientific">virus sp. ctBM815</name>
    <dbReference type="NCBI Taxonomy" id="2825806"/>
    <lineage>
        <taxon>Viruses</taxon>
    </lineage>
</organism>